<feature type="domain" description="CCHC-type" evidence="3">
    <location>
        <begin position="340"/>
        <end position="353"/>
    </location>
</feature>
<organism evidence="4 5">
    <name type="scientific">Xanthoceras sorbifolium</name>
    <dbReference type="NCBI Taxonomy" id="99658"/>
    <lineage>
        <taxon>Eukaryota</taxon>
        <taxon>Viridiplantae</taxon>
        <taxon>Streptophyta</taxon>
        <taxon>Embryophyta</taxon>
        <taxon>Tracheophyta</taxon>
        <taxon>Spermatophyta</taxon>
        <taxon>Magnoliopsida</taxon>
        <taxon>eudicotyledons</taxon>
        <taxon>Gunneridae</taxon>
        <taxon>Pentapetalae</taxon>
        <taxon>rosids</taxon>
        <taxon>malvids</taxon>
        <taxon>Sapindales</taxon>
        <taxon>Sapindaceae</taxon>
        <taxon>Xanthoceroideae</taxon>
        <taxon>Xanthoceras</taxon>
    </lineage>
</organism>
<evidence type="ECO:0000313" key="5">
    <source>
        <dbReference type="Proteomes" id="UP000827721"/>
    </source>
</evidence>
<keyword evidence="1" id="KW-0479">Metal-binding</keyword>
<dbReference type="SMART" id="SM00343">
    <property type="entry name" value="ZnF_C2HC"/>
    <property type="match status" value="7"/>
</dbReference>
<protein>
    <recommendedName>
        <fullName evidence="3">CCHC-type domain-containing protein</fullName>
    </recommendedName>
</protein>
<dbReference type="InterPro" id="IPR001878">
    <property type="entry name" value="Znf_CCHC"/>
</dbReference>
<dbReference type="Gene3D" id="4.10.60.10">
    <property type="entry name" value="Zinc finger, CCHC-type"/>
    <property type="match status" value="4"/>
</dbReference>
<feature type="domain" description="CCHC-type" evidence="3">
    <location>
        <begin position="232"/>
        <end position="247"/>
    </location>
</feature>
<feature type="region of interest" description="Disordered" evidence="2">
    <location>
        <begin position="382"/>
        <end position="441"/>
    </location>
</feature>
<feature type="compositionally biased region" description="Basic and acidic residues" evidence="2">
    <location>
        <begin position="393"/>
        <end position="409"/>
    </location>
</feature>
<reference evidence="4 5" key="1">
    <citation type="submission" date="2021-02" db="EMBL/GenBank/DDBJ databases">
        <title>Plant Genome Project.</title>
        <authorList>
            <person name="Zhang R.-G."/>
        </authorList>
    </citation>
    <scope>NUCLEOTIDE SEQUENCE [LARGE SCALE GENOMIC DNA]</scope>
    <source>
        <tissue evidence="4">Leaves</tissue>
    </source>
</reference>
<keyword evidence="1" id="KW-0862">Zinc</keyword>
<keyword evidence="1" id="KW-0863">Zinc-finger</keyword>
<dbReference type="PANTHER" id="PTHR46978">
    <property type="entry name" value="ZINC KNUCKLE (CCHC-TYPE) FAMILY PROTEIN"/>
    <property type="match status" value="1"/>
</dbReference>
<evidence type="ECO:0000256" key="1">
    <source>
        <dbReference type="PROSITE-ProRule" id="PRU00047"/>
    </source>
</evidence>
<keyword evidence="5" id="KW-1185">Reference proteome</keyword>
<dbReference type="InterPro" id="IPR036875">
    <property type="entry name" value="Znf_CCHC_sf"/>
</dbReference>
<evidence type="ECO:0000313" key="4">
    <source>
        <dbReference type="EMBL" id="KAH7561341.1"/>
    </source>
</evidence>
<dbReference type="PROSITE" id="PS50158">
    <property type="entry name" value="ZF_CCHC"/>
    <property type="match status" value="4"/>
</dbReference>
<evidence type="ECO:0000259" key="3">
    <source>
        <dbReference type="PROSITE" id="PS50158"/>
    </source>
</evidence>
<accession>A0ABQ8HJT9</accession>
<dbReference type="SUPFAM" id="SSF57756">
    <property type="entry name" value="Retrovirus zinc finger-like domains"/>
    <property type="match status" value="3"/>
</dbReference>
<dbReference type="PANTHER" id="PTHR46978:SF1">
    <property type="entry name" value="ZINC KNUCKLE (CCHC-TYPE) FAMILY PROTEIN"/>
    <property type="match status" value="1"/>
</dbReference>
<dbReference type="EMBL" id="JAFEMO010000010">
    <property type="protein sequence ID" value="KAH7561341.1"/>
    <property type="molecule type" value="Genomic_DNA"/>
</dbReference>
<feature type="domain" description="CCHC-type" evidence="3">
    <location>
        <begin position="190"/>
        <end position="205"/>
    </location>
</feature>
<dbReference type="Pfam" id="PF00098">
    <property type="entry name" value="zf-CCHC"/>
    <property type="match status" value="3"/>
</dbReference>
<gene>
    <name evidence="4" type="ORF">JRO89_XS10G0213900</name>
</gene>
<evidence type="ECO:0000256" key="2">
    <source>
        <dbReference type="SAM" id="MobiDB-lite"/>
    </source>
</evidence>
<name>A0ABQ8HJT9_9ROSI</name>
<sequence length="509" mass="56995">MASRQKQIEKIDFKRFDDGEEEKLKSVTEVSTDDEEANEDLSLKIVEKHLSMRAAKLSQNDEHDVDFYDNMIDGVVDLSSLPLMESEVVVAAGHIGSNDDAIFGDVKSDKKRSRKKKKVEKTQLGDQSAVVAKEEQKVETVENGEEADKATEIVQVSGPNSVEVSDNVVLRKLLRGPRYFDPPDSRWQACFNCGEEGHMAVNCTSALKRKKPCFVCGSFDHGAKQCSKGQDCFICKKGGHRAKDCPEKFKSGSQNAKICLICGDSGHDMFSCRNGYSLDDLKEVQCYICKSFGHLCCVDFGDPGPTKVSCFKCGQLGHTGLACNRLRGETNADTVSPSACYKCGETGHFARECMSSGKFPLVNYFQLQHAVDCLQFRKRNFKESTPTPRRHRENRDHLGIKSAPHDLGKAHKRKKPQYEEKPITTPRKSKQRGGWITDDPGDISYETGKWKGWRSPSTPYGKGHQISALTSDDRVSSSYSSKKKIYNHRYSASRFDNSGSDGIRRNYDW</sequence>
<dbReference type="Proteomes" id="UP000827721">
    <property type="component" value="Unassembled WGS sequence"/>
</dbReference>
<comment type="caution">
    <text evidence="4">The sequence shown here is derived from an EMBL/GenBank/DDBJ whole genome shotgun (WGS) entry which is preliminary data.</text>
</comment>
<proteinExistence type="predicted"/>
<feature type="domain" description="CCHC-type" evidence="3">
    <location>
        <begin position="310"/>
        <end position="323"/>
    </location>
</feature>